<accession>A0ACC0DBI2</accession>
<keyword evidence="2" id="KW-1185">Reference proteome</keyword>
<name>A0ACC0DBI2_9PEZI</name>
<dbReference type="EMBL" id="MU394292">
    <property type="protein sequence ID" value="KAI6090090.1"/>
    <property type="molecule type" value="Genomic_DNA"/>
</dbReference>
<evidence type="ECO:0000313" key="2">
    <source>
        <dbReference type="Proteomes" id="UP001497680"/>
    </source>
</evidence>
<protein>
    <submittedName>
        <fullName evidence="1">Uncharacterized protein</fullName>
    </submittedName>
</protein>
<gene>
    <name evidence="1" type="ORF">F4821DRAFT_36196</name>
</gene>
<organism evidence="1 2">
    <name type="scientific">Hypoxylon rubiginosum</name>
    <dbReference type="NCBI Taxonomy" id="110542"/>
    <lineage>
        <taxon>Eukaryota</taxon>
        <taxon>Fungi</taxon>
        <taxon>Dikarya</taxon>
        <taxon>Ascomycota</taxon>
        <taxon>Pezizomycotina</taxon>
        <taxon>Sordariomycetes</taxon>
        <taxon>Xylariomycetidae</taxon>
        <taxon>Xylariales</taxon>
        <taxon>Hypoxylaceae</taxon>
        <taxon>Hypoxylon</taxon>
    </lineage>
</organism>
<proteinExistence type="predicted"/>
<dbReference type="Proteomes" id="UP001497680">
    <property type="component" value="Unassembled WGS sequence"/>
</dbReference>
<sequence length="66" mass="7535">MALGSLVSGRFLLWLRLLVHWYSAGFPLWFRLQGTLVSGFCSLGSALVFWYSLVFFGYHPLFSFPA</sequence>
<reference evidence="1 2" key="1">
    <citation type="journal article" date="2022" name="New Phytol.">
        <title>Ecological generalism drives hyperdiversity of secondary metabolite gene clusters in xylarialean endophytes.</title>
        <authorList>
            <person name="Franco M.E.E."/>
            <person name="Wisecaver J.H."/>
            <person name="Arnold A.E."/>
            <person name="Ju Y.M."/>
            <person name="Slot J.C."/>
            <person name="Ahrendt S."/>
            <person name="Moore L.P."/>
            <person name="Eastman K.E."/>
            <person name="Scott K."/>
            <person name="Konkel Z."/>
            <person name="Mondo S.J."/>
            <person name="Kuo A."/>
            <person name="Hayes R.D."/>
            <person name="Haridas S."/>
            <person name="Andreopoulos B."/>
            <person name="Riley R."/>
            <person name="LaButti K."/>
            <person name="Pangilinan J."/>
            <person name="Lipzen A."/>
            <person name="Amirebrahimi M."/>
            <person name="Yan J."/>
            <person name="Adam C."/>
            <person name="Keymanesh K."/>
            <person name="Ng V."/>
            <person name="Louie K."/>
            <person name="Northen T."/>
            <person name="Drula E."/>
            <person name="Henrissat B."/>
            <person name="Hsieh H.M."/>
            <person name="Youens-Clark K."/>
            <person name="Lutzoni F."/>
            <person name="Miadlikowska J."/>
            <person name="Eastwood D.C."/>
            <person name="Hamelin R.C."/>
            <person name="Grigoriev I.V."/>
            <person name="U'Ren J.M."/>
        </authorList>
    </citation>
    <scope>NUCLEOTIDE SEQUENCE [LARGE SCALE GENOMIC DNA]</scope>
    <source>
        <strain evidence="1 2">ER1909</strain>
    </source>
</reference>
<evidence type="ECO:0000313" key="1">
    <source>
        <dbReference type="EMBL" id="KAI6090090.1"/>
    </source>
</evidence>
<comment type="caution">
    <text evidence="1">The sequence shown here is derived from an EMBL/GenBank/DDBJ whole genome shotgun (WGS) entry which is preliminary data.</text>
</comment>